<reference evidence="3" key="1">
    <citation type="submission" date="2017-09" db="EMBL/GenBank/DDBJ databases">
        <title>Depth-based differentiation of microbial function through sediment-hosted aquifers and enrichment of novel symbionts in the deep terrestrial subsurface.</title>
        <authorList>
            <person name="Probst A.J."/>
            <person name="Ladd B."/>
            <person name="Jarett J.K."/>
            <person name="Geller-Mcgrath D.E."/>
            <person name="Sieber C.M.K."/>
            <person name="Emerson J.B."/>
            <person name="Anantharaman K."/>
            <person name="Thomas B.C."/>
            <person name="Malmstrom R."/>
            <person name="Stieglmeier M."/>
            <person name="Klingl A."/>
            <person name="Woyke T."/>
            <person name="Ryan C.M."/>
            <person name="Banfield J.F."/>
        </authorList>
    </citation>
    <scope>NUCLEOTIDE SEQUENCE [LARGE SCALE GENOMIC DNA]</scope>
</reference>
<evidence type="ECO:0000256" key="1">
    <source>
        <dbReference type="SAM" id="Phobius"/>
    </source>
</evidence>
<evidence type="ECO:0000313" key="3">
    <source>
        <dbReference type="Proteomes" id="UP000229132"/>
    </source>
</evidence>
<proteinExistence type="predicted"/>
<sequence length="286" mass="32070">MKNNKGFIGMGIILAIIAVLVVGGGAYYLGTKNDSTTQNLIVDPILEVKNLVADVYPLYPNLSWNTEVAITTEIFDLKLSGYKINSKNILDTQYYKLGMSFNKYYEDKLTVKGWVRDNKFDADGAGSSSWVYTKGKDFILLSYKSIAINQIPNEPLSCPCNMTFSIFSGQINDSTQELDVSLMTEDQILKKQLSWKNSVIINGKKYPFPNDWVSDTIIINGIKINITYPAPKQTYTPNNYIALSFPASLVSSLKTTKCIGDSEVSSCMVGSDFNIGRYFDVMWYFH</sequence>
<keyword evidence="1" id="KW-0472">Membrane</keyword>
<dbReference type="EMBL" id="PFOX01000022">
    <property type="protein sequence ID" value="PIZ86092.1"/>
    <property type="molecule type" value="Genomic_DNA"/>
</dbReference>
<comment type="caution">
    <text evidence="2">The sequence shown here is derived from an EMBL/GenBank/DDBJ whole genome shotgun (WGS) entry which is preliminary data.</text>
</comment>
<accession>A0A2J0MJ72</accession>
<protein>
    <submittedName>
        <fullName evidence="2">Uncharacterized protein</fullName>
    </submittedName>
</protein>
<organism evidence="2 3">
    <name type="scientific">Candidatus Nomurabacteria bacterium CG_4_10_14_0_2_um_filter_33_9</name>
    <dbReference type="NCBI Taxonomy" id="1974728"/>
    <lineage>
        <taxon>Bacteria</taxon>
        <taxon>Candidatus Nomuraibacteriota</taxon>
    </lineage>
</organism>
<dbReference type="AlphaFoldDB" id="A0A2J0MJ72"/>
<evidence type="ECO:0000313" key="2">
    <source>
        <dbReference type="EMBL" id="PIZ86092.1"/>
    </source>
</evidence>
<name>A0A2J0MJ72_9BACT</name>
<dbReference type="Proteomes" id="UP000229132">
    <property type="component" value="Unassembled WGS sequence"/>
</dbReference>
<feature type="transmembrane region" description="Helical" evidence="1">
    <location>
        <begin position="7"/>
        <end position="29"/>
    </location>
</feature>
<gene>
    <name evidence="2" type="ORF">COX94_01150</name>
</gene>
<keyword evidence="1" id="KW-0812">Transmembrane</keyword>
<keyword evidence="1" id="KW-1133">Transmembrane helix</keyword>